<dbReference type="Proteomes" id="UP001139158">
    <property type="component" value="Unassembled WGS sequence"/>
</dbReference>
<feature type="transmembrane region" description="Helical" evidence="1">
    <location>
        <begin position="506"/>
        <end position="525"/>
    </location>
</feature>
<sequence>MSHTARQGPVGGSRQTTRTAGLLPRFAGLLWCALILWLALSNLVVPSYGYSRYETWAAVLAGAAVLVLAAGYPWLLSRLDAALSPVRWLQIPAALLGWAAVFAVSARVADAVRLPPDWDAAAIYYSGTAVSEGTPEAADRGYFEVNPNNLLLMLLLGKYLEAAESFGAVDLRQSVAYLNAAVLFSGMLLTYACGYLFGGKQAARLTLVPSIILIALSPWLPVFYSDTAGLLFPILILCLVGLAARSRLPGRLLLWAAAGAAAAVGYGIKPTVLIALAGAVLVLLLSIRRSNWRQDLLAGTVAAVLAAGTFAGTNAALNSWKEVSGFPAAGTSDSQTLPFTHFLKVGAQQYPGPHGDYYGAYNEKDRTSTLAVEDPKERFNAGLRAYTERVESMGPGGYAAFLNAKLRWITGDGSFFSWGEGSMDANAFLAEDSFSRWVQDFYGPGRPGFGFLLSVWQGTWFLLLGLCGAALFLRGERLQALGPVTARLGLLGLLVFLMFSEGRARFLYLYVPYFIVLGSLSLQAAEELAGRTWRRRARQAPADPAPKMVE</sequence>
<reference evidence="2" key="1">
    <citation type="submission" date="2021-10" db="EMBL/GenBank/DDBJ databases">
        <title>Novel species in genus Arthrobacter.</title>
        <authorList>
            <person name="Liu Y."/>
        </authorList>
    </citation>
    <scope>NUCLEOTIDE SEQUENCE</scope>
    <source>
        <strain evidence="2">Zg-Y453</strain>
    </source>
</reference>
<proteinExistence type="predicted"/>
<evidence type="ECO:0008006" key="4">
    <source>
        <dbReference type="Google" id="ProtNLM"/>
    </source>
</evidence>
<feature type="transmembrane region" description="Helical" evidence="1">
    <location>
        <begin position="274"/>
        <end position="289"/>
    </location>
</feature>
<feature type="transmembrane region" description="Helical" evidence="1">
    <location>
        <begin position="176"/>
        <end position="198"/>
    </location>
</feature>
<feature type="transmembrane region" description="Helical" evidence="1">
    <location>
        <begin position="480"/>
        <end position="500"/>
    </location>
</feature>
<evidence type="ECO:0000313" key="3">
    <source>
        <dbReference type="Proteomes" id="UP001139158"/>
    </source>
</evidence>
<evidence type="ECO:0000313" key="2">
    <source>
        <dbReference type="EMBL" id="MCC3298819.1"/>
    </source>
</evidence>
<feature type="transmembrane region" description="Helical" evidence="1">
    <location>
        <begin position="205"/>
        <end position="222"/>
    </location>
</feature>
<accession>A0A9X1MHT0</accession>
<feature type="transmembrane region" description="Helical" evidence="1">
    <location>
        <begin position="88"/>
        <end position="109"/>
    </location>
</feature>
<feature type="transmembrane region" description="Helical" evidence="1">
    <location>
        <begin position="296"/>
        <end position="317"/>
    </location>
</feature>
<dbReference type="RefSeq" id="WP_227896694.1">
    <property type="nucleotide sequence ID" value="NZ_CP099466.1"/>
</dbReference>
<keyword evidence="1" id="KW-0472">Membrane</keyword>
<evidence type="ECO:0000256" key="1">
    <source>
        <dbReference type="SAM" id="Phobius"/>
    </source>
</evidence>
<feature type="transmembrane region" description="Helical" evidence="1">
    <location>
        <begin position="228"/>
        <end position="245"/>
    </location>
</feature>
<keyword evidence="1" id="KW-1133">Transmembrane helix</keyword>
<comment type="caution">
    <text evidence="2">The sequence shown here is derived from an EMBL/GenBank/DDBJ whole genome shotgun (WGS) entry which is preliminary data.</text>
</comment>
<keyword evidence="1" id="KW-0812">Transmembrane</keyword>
<feature type="transmembrane region" description="Helical" evidence="1">
    <location>
        <begin position="449"/>
        <end position="473"/>
    </location>
</feature>
<gene>
    <name evidence="2" type="ORF">LJ757_13550</name>
</gene>
<dbReference type="EMBL" id="JAJFZV010000015">
    <property type="protein sequence ID" value="MCC3298819.1"/>
    <property type="molecule type" value="Genomic_DNA"/>
</dbReference>
<feature type="transmembrane region" description="Helical" evidence="1">
    <location>
        <begin position="56"/>
        <end position="76"/>
    </location>
</feature>
<keyword evidence="3" id="KW-1185">Reference proteome</keyword>
<feature type="transmembrane region" description="Helical" evidence="1">
    <location>
        <begin position="22"/>
        <end position="44"/>
    </location>
</feature>
<name>A0A9X1MHT0_9MICC</name>
<dbReference type="AlphaFoldDB" id="A0A9X1MHT0"/>
<organism evidence="2 3">
    <name type="scientific">Arthrobacter caoxuetaonis</name>
    <dbReference type="NCBI Taxonomy" id="2886935"/>
    <lineage>
        <taxon>Bacteria</taxon>
        <taxon>Bacillati</taxon>
        <taxon>Actinomycetota</taxon>
        <taxon>Actinomycetes</taxon>
        <taxon>Micrococcales</taxon>
        <taxon>Micrococcaceae</taxon>
        <taxon>Arthrobacter</taxon>
    </lineage>
</organism>
<protein>
    <recommendedName>
        <fullName evidence="4">Dolichyl-phosphate-mannose-protein mannosyltransferase</fullName>
    </recommendedName>
</protein>